<sequence>MNETKFAWALTGLARRQICSMSKNLSPFAKEIHQRLWWQLVSRSKGRGGSGRNSQLVRRTTYASCAVATWAYFIFRELGMGKGASAGGATAAAVVNHNAIRIVRASVPGVYLAGPLKAITMGCKGM</sequence>
<comment type="caution">
    <text evidence="1">The sequence shown here is derived from an EMBL/GenBank/DDBJ whole genome shotgun (WGS) entry which is preliminary data.</text>
</comment>
<proteinExistence type="predicted"/>
<organism evidence="1 2">
    <name type="scientific">[Emmonsia] crescens</name>
    <dbReference type="NCBI Taxonomy" id="73230"/>
    <lineage>
        <taxon>Eukaryota</taxon>
        <taxon>Fungi</taxon>
        <taxon>Dikarya</taxon>
        <taxon>Ascomycota</taxon>
        <taxon>Pezizomycotina</taxon>
        <taxon>Eurotiomycetes</taxon>
        <taxon>Eurotiomycetidae</taxon>
        <taxon>Onygenales</taxon>
        <taxon>Ajellomycetaceae</taxon>
        <taxon>Emergomyces</taxon>
    </lineage>
</organism>
<accession>A0A0G2J802</accession>
<dbReference type="AlphaFoldDB" id="A0A0G2J802"/>
<dbReference type="OrthoDB" id="4206507at2759"/>
<name>A0A0G2J802_9EURO</name>
<gene>
    <name evidence="1" type="ORF">EMCG_03962</name>
</gene>
<reference evidence="2" key="1">
    <citation type="journal article" date="2015" name="PLoS Genet.">
        <title>The dynamic genome and transcriptome of the human fungal pathogen Blastomyces and close relative Emmonsia.</title>
        <authorList>
            <person name="Munoz J.F."/>
            <person name="Gauthier G.M."/>
            <person name="Desjardins C.A."/>
            <person name="Gallo J.E."/>
            <person name="Holder J."/>
            <person name="Sullivan T.D."/>
            <person name="Marty A.J."/>
            <person name="Carmen J.C."/>
            <person name="Chen Z."/>
            <person name="Ding L."/>
            <person name="Gujja S."/>
            <person name="Magrini V."/>
            <person name="Misas E."/>
            <person name="Mitreva M."/>
            <person name="Priest M."/>
            <person name="Saif S."/>
            <person name="Whiston E.A."/>
            <person name="Young S."/>
            <person name="Zeng Q."/>
            <person name="Goldman W.E."/>
            <person name="Mardis E.R."/>
            <person name="Taylor J.W."/>
            <person name="McEwen J.G."/>
            <person name="Clay O.K."/>
            <person name="Klein B.S."/>
            <person name="Cuomo C.A."/>
        </authorList>
    </citation>
    <scope>NUCLEOTIDE SEQUENCE [LARGE SCALE GENOMIC DNA]</scope>
    <source>
        <strain evidence="2">UAMH 3008</strain>
    </source>
</reference>
<dbReference type="Proteomes" id="UP000034164">
    <property type="component" value="Unassembled WGS sequence"/>
</dbReference>
<evidence type="ECO:0000313" key="2">
    <source>
        <dbReference type="Proteomes" id="UP000034164"/>
    </source>
</evidence>
<dbReference type="EMBL" id="LCZI01001306">
    <property type="protein sequence ID" value="KKZ61406.1"/>
    <property type="molecule type" value="Genomic_DNA"/>
</dbReference>
<protein>
    <submittedName>
        <fullName evidence="1">Uncharacterized protein</fullName>
    </submittedName>
</protein>
<evidence type="ECO:0000313" key="1">
    <source>
        <dbReference type="EMBL" id="KKZ61406.1"/>
    </source>
</evidence>
<dbReference type="VEuPathDB" id="FungiDB:EMCG_03962"/>